<dbReference type="SUPFAM" id="SSF48264">
    <property type="entry name" value="Cytochrome P450"/>
    <property type="match status" value="1"/>
</dbReference>
<keyword evidence="2" id="KW-0408">Iron</keyword>
<name>A0ABY9X1W2_9BACT</name>
<keyword evidence="2" id="KW-0503">Monooxygenase</keyword>
<dbReference type="InterPro" id="IPR002397">
    <property type="entry name" value="Cyt_P450_B"/>
</dbReference>
<keyword evidence="4" id="KW-1185">Reference proteome</keyword>
<dbReference type="EMBL" id="CP043494">
    <property type="protein sequence ID" value="WNG49385.1"/>
    <property type="molecule type" value="Genomic_DNA"/>
</dbReference>
<sequence>MQAPPTHPLLNRDVLANPYPIYAQLRESAPVHYIEPLLGAYVICRHEDIGPILKSPAMFSSKGMDLSRRTTNKLSPEIRALVTPENSLIASDPPIHTSLRNMVGRAFTPKRVAELEPRIREIAVELINDMLRKDEVELMEDLAAPLPVTVIAEMLGVEPERRRDFKRWSDDAINSSNLSLADTAPARLEASIRALHEYMQQAIEERRRSPRNDLISALVEAGGKEDFVTSGDLVAFCRLLLIAGNETTTNLIGNGMVALLRHPAEWEKLVADPSLVPNAVEEILRYDSPVQGIFRETTQELQVGGQTLPAGSRVMTLFGSANRDPRKFQEPDRFDVTREVQGHYSFGYGIHFCLGAPLARLEAKVAFEELLRRVRRFEFAASPAESLDWNSNLFLRGPKSLRLKAQLR</sequence>
<evidence type="ECO:0000256" key="2">
    <source>
        <dbReference type="RuleBase" id="RU000461"/>
    </source>
</evidence>
<protein>
    <submittedName>
        <fullName evidence="3">Cytochrome P450</fullName>
    </submittedName>
</protein>
<evidence type="ECO:0000313" key="4">
    <source>
        <dbReference type="Proteomes" id="UP001611383"/>
    </source>
</evidence>
<accession>A0ABY9X1W2</accession>
<dbReference type="InterPro" id="IPR001128">
    <property type="entry name" value="Cyt_P450"/>
</dbReference>
<dbReference type="CDD" id="cd11078">
    <property type="entry name" value="CYP130-like"/>
    <property type="match status" value="1"/>
</dbReference>
<organism evidence="3 4">
    <name type="scientific">Archangium minus</name>
    <dbReference type="NCBI Taxonomy" id="83450"/>
    <lineage>
        <taxon>Bacteria</taxon>
        <taxon>Pseudomonadati</taxon>
        <taxon>Myxococcota</taxon>
        <taxon>Myxococcia</taxon>
        <taxon>Myxococcales</taxon>
        <taxon>Cystobacterineae</taxon>
        <taxon>Archangiaceae</taxon>
        <taxon>Archangium</taxon>
    </lineage>
</organism>
<comment type="similarity">
    <text evidence="1 2">Belongs to the cytochrome P450 family.</text>
</comment>
<dbReference type="InterPro" id="IPR036396">
    <property type="entry name" value="Cyt_P450_sf"/>
</dbReference>
<dbReference type="PROSITE" id="PS00086">
    <property type="entry name" value="CYTOCHROME_P450"/>
    <property type="match status" value="1"/>
</dbReference>
<keyword evidence="2" id="KW-0560">Oxidoreductase</keyword>
<gene>
    <name evidence="3" type="ORF">F0U60_38645</name>
</gene>
<dbReference type="PANTHER" id="PTHR46696">
    <property type="entry name" value="P450, PUTATIVE (EUROFUNG)-RELATED"/>
    <property type="match status" value="1"/>
</dbReference>
<evidence type="ECO:0000256" key="1">
    <source>
        <dbReference type="ARBA" id="ARBA00010617"/>
    </source>
</evidence>
<dbReference type="PANTHER" id="PTHR46696:SF3">
    <property type="entry name" value="PULCHERRIMINIC ACID SYNTHASE"/>
    <property type="match status" value="1"/>
</dbReference>
<dbReference type="InterPro" id="IPR017972">
    <property type="entry name" value="Cyt_P450_CS"/>
</dbReference>
<evidence type="ECO:0000313" key="3">
    <source>
        <dbReference type="EMBL" id="WNG49385.1"/>
    </source>
</evidence>
<dbReference type="RefSeq" id="WP_395807219.1">
    <property type="nucleotide sequence ID" value="NZ_CP043494.1"/>
</dbReference>
<keyword evidence="2" id="KW-0349">Heme</keyword>
<dbReference type="Proteomes" id="UP001611383">
    <property type="component" value="Chromosome"/>
</dbReference>
<proteinExistence type="inferred from homology"/>
<reference evidence="3 4" key="1">
    <citation type="submission" date="2019-08" db="EMBL/GenBank/DDBJ databases">
        <title>Archangium and Cystobacter genomes.</title>
        <authorList>
            <person name="Chen I.-C.K."/>
            <person name="Wielgoss S."/>
        </authorList>
    </citation>
    <scope>NUCLEOTIDE SEQUENCE [LARGE SCALE GENOMIC DNA]</scope>
    <source>
        <strain evidence="3 4">Cbm 6</strain>
    </source>
</reference>
<keyword evidence="2" id="KW-0479">Metal-binding</keyword>
<dbReference type="PRINTS" id="PR00359">
    <property type="entry name" value="BP450"/>
</dbReference>
<dbReference type="Pfam" id="PF00067">
    <property type="entry name" value="p450"/>
    <property type="match status" value="1"/>
</dbReference>
<dbReference type="Gene3D" id="1.10.630.10">
    <property type="entry name" value="Cytochrome P450"/>
    <property type="match status" value="1"/>
</dbReference>